<keyword evidence="2" id="KW-1185">Reference proteome</keyword>
<proteinExistence type="predicted"/>
<protein>
    <submittedName>
        <fullName evidence="1">Uncharacterized protein</fullName>
    </submittedName>
</protein>
<dbReference type="Proteomes" id="UP000317465">
    <property type="component" value="Chromosome"/>
</dbReference>
<organism evidence="1 2">
    <name type="scientific">Alistipes onderdonkii subsp. vulgaris</name>
    <dbReference type="NCBI Taxonomy" id="2585117"/>
    <lineage>
        <taxon>Bacteria</taxon>
        <taxon>Pseudomonadati</taxon>
        <taxon>Bacteroidota</taxon>
        <taxon>Bacteroidia</taxon>
        <taxon>Bacteroidales</taxon>
        <taxon>Rikenellaceae</taxon>
        <taxon>Alistipes</taxon>
    </lineage>
</organism>
<evidence type="ECO:0000313" key="2">
    <source>
        <dbReference type="Proteomes" id="UP000317465"/>
    </source>
</evidence>
<sequence length="360" mass="37205">MEASCRDLGLMDYKTCWELQQGLFDALVARKAACKGATKQVAAPLAANAGTAEASKASAREPAQRSAEAMPSKAGTQSGKGLESPTGSVSAAEGVEPSGATGEGSASAGTILLVEHPPVYTLGKSGHAENLLIGREALEAMGAQFFHIDRGGDITFHGPGQLVCYPILDLECLGIGLRDYIGALEEAVIRTVAVYGITAGRMAGASGVWIGPGIGGETGSRTTACRGDNGGGNCNIGGNCGNKSVGGKSGDSGENRNEAGTCDSGRICDSEIGVGNRASARVPRKICAIGVRSSRYITMHGFALNVTTDLGWFTRINPCGFTDRGVTSIERETGRKAPMGEVKSLVVKFLSEILNVRIYK</sequence>
<name>A0ACA8QVZ7_9BACT</name>
<accession>A0ACA8QVZ7</accession>
<reference evidence="1 2" key="1">
    <citation type="journal article" date="2020" name="Int. J. Syst. Evol. Microbiol.">
        <title>Alistipes communis sp. nov., Alistipes dispar sp. nov. and Alistipes onderdonkii subsp. vulgaris subsp. nov., isolated from human faeces, and creation of Alistipes onderdonkii subsp. onderdonkii subsp. nov.</title>
        <authorList>
            <person name="Sakamoto M."/>
            <person name="Ikeyama N."/>
            <person name="Ogata Y."/>
            <person name="Suda W."/>
            <person name="Iino T."/>
            <person name="Hattori M."/>
            <person name="Ohkuma M."/>
        </authorList>
    </citation>
    <scope>NUCLEOTIDE SEQUENCE [LARGE SCALE GENOMIC DNA]</scope>
    <source>
        <strain evidence="1 2">5CPYCFAH4</strain>
    </source>
</reference>
<gene>
    <name evidence="1" type="ORF">A5CPYCFAH4_11770</name>
</gene>
<dbReference type="EMBL" id="AP019737">
    <property type="protein sequence ID" value="BBL08953.1"/>
    <property type="molecule type" value="Genomic_DNA"/>
</dbReference>
<evidence type="ECO:0000313" key="1">
    <source>
        <dbReference type="EMBL" id="BBL08953.1"/>
    </source>
</evidence>